<dbReference type="EC" id="2.1.1.201" evidence="6"/>
<dbReference type="PROSITE" id="PS01184">
    <property type="entry name" value="UBIE_2"/>
    <property type="match status" value="1"/>
</dbReference>
<gene>
    <name evidence="6" type="primary">ubiE</name>
    <name evidence="7" type="ORF">DCK97_11715</name>
</gene>
<dbReference type="Proteomes" id="UP000257706">
    <property type="component" value="Unassembled WGS sequence"/>
</dbReference>
<protein>
    <recommendedName>
        <fullName evidence="6">Ubiquinone/menaquinone biosynthesis C-methyltransferase UbiE</fullName>
        <ecNumber evidence="6">2.1.1.163</ecNumber>
        <ecNumber evidence="6">2.1.1.201</ecNumber>
    </recommendedName>
    <alternativeName>
        <fullName evidence="6">2-methoxy-6-polyprenyl-1,4-benzoquinol methylase</fullName>
    </alternativeName>
    <alternativeName>
        <fullName evidence="6">Demethylmenaquinone methyltransferase</fullName>
    </alternativeName>
</protein>
<dbReference type="UniPathway" id="UPA00232"/>
<dbReference type="UniPathway" id="UPA00079">
    <property type="reaction ID" value="UER00169"/>
</dbReference>
<dbReference type="NCBIfam" id="NF001244">
    <property type="entry name" value="PRK00216.1-5"/>
    <property type="match status" value="1"/>
</dbReference>
<dbReference type="FunFam" id="3.40.50.150:FF:000064">
    <property type="entry name" value="2-methoxy-6-polyprenyl-1,4-benzoquinol methylase, mitochondrial"/>
    <property type="match status" value="1"/>
</dbReference>
<dbReference type="CDD" id="cd02440">
    <property type="entry name" value="AdoMet_MTases"/>
    <property type="match status" value="1"/>
</dbReference>
<evidence type="ECO:0000256" key="3">
    <source>
        <dbReference type="ARBA" id="ARBA00022679"/>
    </source>
</evidence>
<dbReference type="InterPro" id="IPR029063">
    <property type="entry name" value="SAM-dependent_MTases_sf"/>
</dbReference>
<dbReference type="EMBL" id="DMAI01000181">
    <property type="protein sequence ID" value="HAE48078.1"/>
    <property type="molecule type" value="Genomic_DNA"/>
</dbReference>
<keyword evidence="5 6" id="KW-0949">S-adenosyl-L-methionine</keyword>
<feature type="binding site" evidence="6">
    <location>
        <position position="105"/>
    </location>
    <ligand>
        <name>S-adenosyl-L-methionine</name>
        <dbReference type="ChEBI" id="CHEBI:59789"/>
    </ligand>
</feature>
<accession>A0A3B9IK50</accession>
<dbReference type="PROSITE" id="PS01183">
    <property type="entry name" value="UBIE_1"/>
    <property type="match status" value="1"/>
</dbReference>
<dbReference type="SUPFAM" id="SSF53335">
    <property type="entry name" value="S-adenosyl-L-methionine-dependent methyltransferases"/>
    <property type="match status" value="1"/>
</dbReference>
<dbReference type="PANTHER" id="PTHR43591:SF24">
    <property type="entry name" value="2-METHOXY-6-POLYPRENYL-1,4-BENZOQUINOL METHYLASE, MITOCHONDRIAL"/>
    <property type="match status" value="1"/>
</dbReference>
<dbReference type="InterPro" id="IPR004033">
    <property type="entry name" value="UbiE/COQ5_MeTrFase"/>
</dbReference>
<dbReference type="PROSITE" id="PS51608">
    <property type="entry name" value="SAM_MT_UBIE"/>
    <property type="match status" value="1"/>
</dbReference>
<comment type="caution">
    <text evidence="7">The sequence shown here is derived from an EMBL/GenBank/DDBJ whole genome shotgun (WGS) entry which is preliminary data.</text>
</comment>
<feature type="binding site" evidence="6">
    <location>
        <begin position="133"/>
        <end position="134"/>
    </location>
    <ligand>
        <name>S-adenosyl-L-methionine</name>
        <dbReference type="ChEBI" id="CHEBI:59789"/>
    </ligand>
</feature>
<dbReference type="GO" id="GO:0043770">
    <property type="term" value="F:demethylmenaquinone methyltransferase activity"/>
    <property type="evidence" value="ECO:0007669"/>
    <property type="project" value="UniProtKB-UniRule"/>
</dbReference>
<keyword evidence="1 6" id="KW-0474">Menaquinone biosynthesis</keyword>
<dbReference type="Pfam" id="PF01209">
    <property type="entry name" value="Ubie_methyltran"/>
    <property type="match status" value="1"/>
</dbReference>
<comment type="catalytic activity">
    <reaction evidence="6">
        <text>a 2-methoxy-6-(all-trans-polyprenyl)benzene-1,4-diol + S-adenosyl-L-methionine = a 5-methoxy-2-methyl-3-(all-trans-polyprenyl)benzene-1,4-diol + S-adenosyl-L-homocysteine + H(+)</text>
        <dbReference type="Rhea" id="RHEA:28286"/>
        <dbReference type="Rhea" id="RHEA-COMP:10858"/>
        <dbReference type="Rhea" id="RHEA-COMP:10859"/>
        <dbReference type="ChEBI" id="CHEBI:15378"/>
        <dbReference type="ChEBI" id="CHEBI:57856"/>
        <dbReference type="ChEBI" id="CHEBI:59789"/>
        <dbReference type="ChEBI" id="CHEBI:84166"/>
        <dbReference type="ChEBI" id="CHEBI:84167"/>
        <dbReference type="EC" id="2.1.1.201"/>
    </reaction>
</comment>
<dbReference type="NCBIfam" id="TIGR01934">
    <property type="entry name" value="MenG_MenH_UbiE"/>
    <property type="match status" value="1"/>
</dbReference>
<evidence type="ECO:0000256" key="2">
    <source>
        <dbReference type="ARBA" id="ARBA00022603"/>
    </source>
</evidence>
<evidence type="ECO:0000256" key="5">
    <source>
        <dbReference type="ARBA" id="ARBA00022691"/>
    </source>
</evidence>
<evidence type="ECO:0000256" key="1">
    <source>
        <dbReference type="ARBA" id="ARBA00022428"/>
    </source>
</evidence>
<dbReference type="NCBIfam" id="NF001242">
    <property type="entry name" value="PRK00216.1-3"/>
    <property type="match status" value="1"/>
</dbReference>
<keyword evidence="3 6" id="KW-0808">Transferase</keyword>
<evidence type="ECO:0000313" key="8">
    <source>
        <dbReference type="Proteomes" id="UP000257706"/>
    </source>
</evidence>
<comment type="caution">
    <text evidence="6">Lacks conserved residue(s) required for the propagation of feature annotation.</text>
</comment>
<feature type="binding site" evidence="6">
    <location>
        <position position="74"/>
    </location>
    <ligand>
        <name>S-adenosyl-L-methionine</name>
        <dbReference type="ChEBI" id="CHEBI:59789"/>
    </ligand>
</feature>
<dbReference type="GO" id="GO:0032259">
    <property type="term" value="P:methylation"/>
    <property type="evidence" value="ECO:0007669"/>
    <property type="project" value="UniProtKB-KW"/>
</dbReference>
<keyword evidence="4 6" id="KW-0831">Ubiquinone biosynthesis</keyword>
<evidence type="ECO:0000313" key="7">
    <source>
        <dbReference type="EMBL" id="HAE48078.1"/>
    </source>
</evidence>
<dbReference type="GO" id="GO:0008425">
    <property type="term" value="F:2-methoxy-6-polyprenyl-1,4-benzoquinol methyltransferase activity"/>
    <property type="evidence" value="ECO:0007669"/>
    <property type="project" value="UniProtKB-UniRule"/>
</dbReference>
<dbReference type="Gene3D" id="3.40.50.150">
    <property type="entry name" value="Vaccinia Virus protein VP39"/>
    <property type="match status" value="1"/>
</dbReference>
<dbReference type="AlphaFoldDB" id="A0A3B9IK50"/>
<evidence type="ECO:0000256" key="4">
    <source>
        <dbReference type="ARBA" id="ARBA00022688"/>
    </source>
</evidence>
<dbReference type="EC" id="2.1.1.163" evidence="6"/>
<keyword evidence="2 6" id="KW-0489">Methyltransferase</keyword>
<dbReference type="HAMAP" id="MF_01813">
    <property type="entry name" value="MenG_UbiE_methyltr"/>
    <property type="match status" value="1"/>
</dbReference>
<comment type="catalytic activity">
    <reaction evidence="6">
        <text>a 2-demethylmenaquinol + S-adenosyl-L-methionine = a menaquinol + S-adenosyl-L-homocysteine + H(+)</text>
        <dbReference type="Rhea" id="RHEA:42640"/>
        <dbReference type="Rhea" id="RHEA-COMP:9539"/>
        <dbReference type="Rhea" id="RHEA-COMP:9563"/>
        <dbReference type="ChEBI" id="CHEBI:15378"/>
        <dbReference type="ChEBI" id="CHEBI:18151"/>
        <dbReference type="ChEBI" id="CHEBI:55437"/>
        <dbReference type="ChEBI" id="CHEBI:57856"/>
        <dbReference type="ChEBI" id="CHEBI:59789"/>
        <dbReference type="EC" id="2.1.1.163"/>
    </reaction>
</comment>
<dbReference type="PANTHER" id="PTHR43591">
    <property type="entry name" value="METHYLTRANSFERASE"/>
    <property type="match status" value="1"/>
</dbReference>
<dbReference type="InterPro" id="IPR023576">
    <property type="entry name" value="UbiE/COQ5_MeTrFase_CS"/>
</dbReference>
<organism evidence="7 8">
    <name type="scientific">Tistrella mobilis</name>
    <dbReference type="NCBI Taxonomy" id="171437"/>
    <lineage>
        <taxon>Bacteria</taxon>
        <taxon>Pseudomonadati</taxon>
        <taxon>Pseudomonadota</taxon>
        <taxon>Alphaproteobacteria</taxon>
        <taxon>Geminicoccales</taxon>
        <taxon>Geminicoccaceae</taxon>
        <taxon>Tistrella</taxon>
    </lineage>
</organism>
<comment type="pathway">
    <text evidence="6">Cofactor biosynthesis; ubiquinone biosynthesis.</text>
</comment>
<dbReference type="GO" id="GO:0009234">
    <property type="term" value="P:menaquinone biosynthetic process"/>
    <property type="evidence" value="ECO:0007669"/>
    <property type="project" value="UniProtKB-UniRule"/>
</dbReference>
<name>A0A3B9IK50_9PROT</name>
<sequence>MSDDTQKTTHFGFTDIPETEKAGRVQGVFNSVASKYDVMNDAMSLGIHRVWKDAMMDWLAPRPGQRLLDVAGGTGDIAFRFIDRARRNAGAAAAQLPPARVTVCDLTPAMLEVGRDRAVDRGILDGIDWVAGNAEVLPVRSASVDVYTIAFGIRNVADIPAALAEARRVLKPGGRFMCLEFSQVQAPVLDRLYDLYSFKVLPQVGRVVARDAASYRYLAESIRKFPSADRFAGMIADAGFRQVKVRLLSGGIAALHSAWNV</sequence>
<reference evidence="7 8" key="1">
    <citation type="journal article" date="2018" name="Nat. Biotechnol.">
        <title>A standardized bacterial taxonomy based on genome phylogeny substantially revises the tree of life.</title>
        <authorList>
            <person name="Parks D.H."/>
            <person name="Chuvochina M."/>
            <person name="Waite D.W."/>
            <person name="Rinke C."/>
            <person name="Skarshewski A."/>
            <person name="Chaumeil P.A."/>
            <person name="Hugenholtz P."/>
        </authorList>
    </citation>
    <scope>NUCLEOTIDE SEQUENCE [LARGE SCALE GENOMIC DNA]</scope>
    <source>
        <strain evidence="7">UBA8739</strain>
    </source>
</reference>
<comment type="pathway">
    <text evidence="6">Quinol/quinone metabolism; menaquinone biosynthesis; menaquinol from 1,4-dihydroxy-2-naphthoate: step 2/2.</text>
</comment>
<dbReference type="GO" id="GO:0009060">
    <property type="term" value="P:aerobic respiration"/>
    <property type="evidence" value="ECO:0007669"/>
    <property type="project" value="UniProtKB-UniRule"/>
</dbReference>
<proteinExistence type="inferred from homology"/>
<comment type="function">
    <text evidence="6">Methyltransferase required for the conversion of demethylmenaquinol (DMKH2) to menaquinol (MKH2) and the conversion of 2-polyprenyl-6-methoxy-1,4-benzoquinol (DDMQH2) to 2-polyprenyl-3-methyl-6-methoxy-1,4-benzoquinol (DMQH2).</text>
</comment>
<evidence type="ECO:0000256" key="6">
    <source>
        <dbReference type="HAMAP-Rule" id="MF_01813"/>
    </source>
</evidence>
<comment type="similarity">
    <text evidence="6">Belongs to the class I-like SAM-binding methyltransferase superfamily. MenG/UbiE family.</text>
</comment>